<evidence type="ECO:0000313" key="3">
    <source>
        <dbReference type="Proteomes" id="UP000243406"/>
    </source>
</evidence>
<dbReference type="RefSeq" id="WP_079588637.1">
    <property type="nucleotide sequence ID" value="NZ_FUYN01000001.1"/>
</dbReference>
<sequence>MKGYEKININNGINLMLIPRDNYKTNIVTVYLKRPLKRDEVTKNSLIPSVLKSATVGYPNPIAIAKKLQDLYGSTIGVSVDKMGERQVLSFRMYCVGDMYLPEPVFEDSLAMLKEIILHPLTNDGGFIREYVDIEKTILEEDIKSKINNKGHYAVEKCIEHMCKQEPFSISEDGYIEDLAEIDEKSLYSHYKEIIETSPIDIVIAGSFDRDEIIDTVKSKFNFERKELVKIDKEQIYKKPEASYITEEMDINQGKLVLGLRTNMDYKDEKYYNLMMFSAVLGSGAHSKLFLNVREKHSLCYSIYSSLEKLKGLMFISAGIEISDYDKALELISKELDDMKQGNITSEELTNSKKFIINNLKSLNDNLSALTDYYYSMSIQDSNRTIDDVISLVSKVEISDIVEVGKEIYLDTVYFLTGKSNN</sequence>
<gene>
    <name evidence="2" type="ORF">SAMN02745120_0685</name>
</gene>
<dbReference type="Pfam" id="PF05193">
    <property type="entry name" value="Peptidase_M16_C"/>
    <property type="match status" value="1"/>
</dbReference>
<dbReference type="AlphaFoldDB" id="A0A1T5A241"/>
<dbReference type="Proteomes" id="UP000243406">
    <property type="component" value="Unassembled WGS sequence"/>
</dbReference>
<feature type="domain" description="Peptidase M16 C-terminal" evidence="1">
    <location>
        <begin position="182"/>
        <end position="353"/>
    </location>
</feature>
<reference evidence="3" key="1">
    <citation type="submission" date="2017-02" db="EMBL/GenBank/DDBJ databases">
        <authorList>
            <person name="Varghese N."/>
            <person name="Submissions S."/>
        </authorList>
    </citation>
    <scope>NUCLEOTIDE SEQUENCE [LARGE SCALE GENOMIC DNA]</scope>
    <source>
        <strain evidence="3">ATCC 35199</strain>
    </source>
</reference>
<dbReference type="EMBL" id="FUYN01000001">
    <property type="protein sequence ID" value="SKB29091.1"/>
    <property type="molecule type" value="Genomic_DNA"/>
</dbReference>
<accession>A0A1T5A241</accession>
<name>A0A1T5A241_9FIRM</name>
<dbReference type="InterPro" id="IPR050361">
    <property type="entry name" value="MPP/UQCRC_Complex"/>
</dbReference>
<dbReference type="InterPro" id="IPR007863">
    <property type="entry name" value="Peptidase_M16_C"/>
</dbReference>
<dbReference type="OrthoDB" id="9762085at2"/>
<dbReference type="SUPFAM" id="SSF63411">
    <property type="entry name" value="LuxS/MPP-like metallohydrolase"/>
    <property type="match status" value="2"/>
</dbReference>
<protein>
    <submittedName>
        <fullName evidence="2">Predicted Zn-dependent peptidase</fullName>
    </submittedName>
</protein>
<dbReference type="Gene3D" id="3.30.830.10">
    <property type="entry name" value="Metalloenzyme, LuxS/M16 peptidase-like"/>
    <property type="match status" value="2"/>
</dbReference>
<dbReference type="PANTHER" id="PTHR11851">
    <property type="entry name" value="METALLOPROTEASE"/>
    <property type="match status" value="1"/>
</dbReference>
<dbReference type="NCBIfam" id="NF047422">
    <property type="entry name" value="YfmF_fam"/>
    <property type="match status" value="1"/>
</dbReference>
<dbReference type="PANTHER" id="PTHR11851:SF186">
    <property type="entry name" value="INACTIVE METALLOPROTEASE YMFF-RELATED"/>
    <property type="match status" value="1"/>
</dbReference>
<organism evidence="2 3">
    <name type="scientific">Acetoanaerobium noterae</name>
    <dbReference type="NCBI Taxonomy" id="745369"/>
    <lineage>
        <taxon>Bacteria</taxon>
        <taxon>Bacillati</taxon>
        <taxon>Bacillota</taxon>
        <taxon>Clostridia</taxon>
        <taxon>Peptostreptococcales</taxon>
        <taxon>Filifactoraceae</taxon>
        <taxon>Acetoanaerobium</taxon>
    </lineage>
</organism>
<dbReference type="GO" id="GO:0046872">
    <property type="term" value="F:metal ion binding"/>
    <property type="evidence" value="ECO:0007669"/>
    <property type="project" value="InterPro"/>
</dbReference>
<proteinExistence type="predicted"/>
<dbReference type="InterPro" id="IPR011249">
    <property type="entry name" value="Metalloenz_LuxS/M16"/>
</dbReference>
<evidence type="ECO:0000259" key="1">
    <source>
        <dbReference type="Pfam" id="PF05193"/>
    </source>
</evidence>
<evidence type="ECO:0000313" key="2">
    <source>
        <dbReference type="EMBL" id="SKB29091.1"/>
    </source>
</evidence>
<keyword evidence="3" id="KW-1185">Reference proteome</keyword>